<feature type="transmembrane region" description="Helical" evidence="1">
    <location>
        <begin position="136"/>
        <end position="156"/>
    </location>
</feature>
<feature type="transmembrane region" description="Helical" evidence="1">
    <location>
        <begin position="9"/>
        <end position="28"/>
    </location>
</feature>
<accession>A0AA94LJF4</accession>
<reference evidence="2 3" key="1">
    <citation type="submission" date="2017-06" db="EMBL/GenBank/DDBJ databases">
        <authorList>
            <person name="Varghese N."/>
            <person name="Submissions S."/>
        </authorList>
    </citation>
    <scope>NUCLEOTIDE SEQUENCE [LARGE SCALE GENOMIC DNA]</scope>
    <source>
        <strain evidence="2 3">DSM 26989</strain>
    </source>
</reference>
<organism evidence="2 3">
    <name type="scientific">Prevotella jejuni</name>
    <dbReference type="NCBI Taxonomy" id="1177574"/>
    <lineage>
        <taxon>Bacteria</taxon>
        <taxon>Pseudomonadati</taxon>
        <taxon>Bacteroidota</taxon>
        <taxon>Bacteroidia</taxon>
        <taxon>Bacteroidales</taxon>
        <taxon>Prevotellaceae</taxon>
        <taxon>Prevotella</taxon>
    </lineage>
</organism>
<evidence type="ECO:0000256" key="1">
    <source>
        <dbReference type="SAM" id="Phobius"/>
    </source>
</evidence>
<proteinExistence type="predicted"/>
<evidence type="ECO:0000313" key="3">
    <source>
        <dbReference type="Proteomes" id="UP000198427"/>
    </source>
</evidence>
<keyword evidence="3" id="KW-1185">Reference proteome</keyword>
<gene>
    <name evidence="2" type="ORF">SAMN06265364_1015</name>
</gene>
<keyword evidence="1" id="KW-0472">Membrane</keyword>
<dbReference type="AlphaFoldDB" id="A0AA94LJF4"/>
<dbReference type="Proteomes" id="UP000198427">
    <property type="component" value="Unassembled WGS sequence"/>
</dbReference>
<dbReference type="EMBL" id="FZNZ01000001">
    <property type="protein sequence ID" value="SNR59256.1"/>
    <property type="molecule type" value="Genomic_DNA"/>
</dbReference>
<name>A0AA94LJF4_9BACT</name>
<sequence length="162" mass="18073">MDEERISQRILYVIVALSVIVFLAFYLIGYDMPFADNTAFNAPMLTDVLLGFMWGLLALTTLASVFAVVRGIQRANRSEGVTNGIPARKITYTTYGVTALILVLTFIFGSTQAMIVNGQNFTDGFWLRMTDMFVNSSLLLLVLAAGVVVFGATRYYRKERMK</sequence>
<evidence type="ECO:0000313" key="2">
    <source>
        <dbReference type="EMBL" id="SNR59256.1"/>
    </source>
</evidence>
<protein>
    <recommendedName>
        <fullName evidence="4">DUF2975 domain-containing protein</fullName>
    </recommendedName>
</protein>
<comment type="caution">
    <text evidence="2">The sequence shown here is derived from an EMBL/GenBank/DDBJ whole genome shotgun (WGS) entry which is preliminary data.</text>
</comment>
<feature type="transmembrane region" description="Helical" evidence="1">
    <location>
        <begin position="90"/>
        <end position="116"/>
    </location>
</feature>
<feature type="transmembrane region" description="Helical" evidence="1">
    <location>
        <begin position="48"/>
        <end position="69"/>
    </location>
</feature>
<keyword evidence="1" id="KW-1133">Transmembrane helix</keyword>
<evidence type="ECO:0008006" key="4">
    <source>
        <dbReference type="Google" id="ProtNLM"/>
    </source>
</evidence>
<keyword evidence="1" id="KW-0812">Transmembrane</keyword>